<dbReference type="AlphaFoldDB" id="A0A0K1PXK3"/>
<accession>A0A0K1PXK3</accession>
<feature type="compositionally biased region" description="Basic and acidic residues" evidence="1">
    <location>
        <begin position="18"/>
        <end position="31"/>
    </location>
</feature>
<dbReference type="Proteomes" id="UP000064967">
    <property type="component" value="Chromosome"/>
</dbReference>
<sequence length="47" mass="5280">MDQRRAGSKAQKGRATPSHREEIATSNHDNDSDNSWSIAKRRAWKGA</sequence>
<gene>
    <name evidence="2" type="ORF">AKJ09_04919</name>
</gene>
<evidence type="ECO:0000313" key="2">
    <source>
        <dbReference type="EMBL" id="AKU98255.1"/>
    </source>
</evidence>
<evidence type="ECO:0000256" key="1">
    <source>
        <dbReference type="SAM" id="MobiDB-lite"/>
    </source>
</evidence>
<protein>
    <submittedName>
        <fullName evidence="2">Uncharacterized protein</fullName>
    </submittedName>
</protein>
<reference evidence="2 3" key="1">
    <citation type="submission" date="2015-08" db="EMBL/GenBank/DDBJ databases">
        <authorList>
            <person name="Babu N.S."/>
            <person name="Beckwith C.J."/>
            <person name="Beseler K.G."/>
            <person name="Brison A."/>
            <person name="Carone J.V."/>
            <person name="Caskin T.P."/>
            <person name="Diamond M."/>
            <person name="Durham M.E."/>
            <person name="Foxe J.M."/>
            <person name="Go M."/>
            <person name="Henderson B.A."/>
            <person name="Jones I.B."/>
            <person name="McGettigan J.A."/>
            <person name="Micheletti S.J."/>
            <person name="Nasrallah M.E."/>
            <person name="Ortiz D."/>
            <person name="Piller C.R."/>
            <person name="Privatt S.R."/>
            <person name="Schneider S.L."/>
            <person name="Sharp S."/>
            <person name="Smith T.C."/>
            <person name="Stanton J.D."/>
            <person name="Ullery H.E."/>
            <person name="Wilson R.J."/>
            <person name="Serrano M.G."/>
            <person name="Buck G."/>
            <person name="Lee V."/>
            <person name="Wang Y."/>
            <person name="Carvalho R."/>
            <person name="Voegtly L."/>
            <person name="Shi R."/>
            <person name="Duckworth R."/>
            <person name="Johnson A."/>
            <person name="Loviza R."/>
            <person name="Walstead R."/>
            <person name="Shah Z."/>
            <person name="Kiflezghi M."/>
            <person name="Wade K."/>
            <person name="Ball S.L."/>
            <person name="Bradley K.W."/>
            <person name="Asai D.J."/>
            <person name="Bowman C.A."/>
            <person name="Russell D.A."/>
            <person name="Pope W.H."/>
            <person name="Jacobs-Sera D."/>
            <person name="Hendrix R.W."/>
            <person name="Hatfull G.F."/>
        </authorList>
    </citation>
    <scope>NUCLEOTIDE SEQUENCE [LARGE SCALE GENOMIC DNA]</scope>
    <source>
        <strain evidence="2 3">DSM 27648</strain>
    </source>
</reference>
<feature type="region of interest" description="Disordered" evidence="1">
    <location>
        <begin position="1"/>
        <end position="47"/>
    </location>
</feature>
<dbReference type="EMBL" id="CP012333">
    <property type="protein sequence ID" value="AKU98255.1"/>
    <property type="molecule type" value="Genomic_DNA"/>
</dbReference>
<dbReference type="KEGG" id="llu:AKJ09_04919"/>
<name>A0A0K1PXK3_9BACT</name>
<keyword evidence="3" id="KW-1185">Reference proteome</keyword>
<evidence type="ECO:0000313" key="3">
    <source>
        <dbReference type="Proteomes" id="UP000064967"/>
    </source>
</evidence>
<proteinExistence type="predicted"/>
<organism evidence="2 3">
    <name type="scientific">Labilithrix luteola</name>
    <dbReference type="NCBI Taxonomy" id="1391654"/>
    <lineage>
        <taxon>Bacteria</taxon>
        <taxon>Pseudomonadati</taxon>
        <taxon>Myxococcota</taxon>
        <taxon>Polyangia</taxon>
        <taxon>Polyangiales</taxon>
        <taxon>Labilitrichaceae</taxon>
        <taxon>Labilithrix</taxon>
    </lineage>
</organism>